<feature type="domain" description="PSP1 C-terminal" evidence="2">
    <location>
        <begin position="132"/>
        <end position="217"/>
    </location>
</feature>
<dbReference type="Pfam" id="PF04468">
    <property type="entry name" value="PSP1"/>
    <property type="match status" value="1"/>
</dbReference>
<name>A0ABR2JU95_9EUKA</name>
<sequence length="247" mass="29110">MAESWSYYTDDFDFDDENRMTSLLPSSVREVLTDPSQTIEQQPQSKEDPIELRPQSLPTISLPKSSSAPPKDIIKYYRINFHPKRTQICSLTGNLDVKPNDYVVTEADRGYDMGVILNESTKAEAHDQKMIHKIIRLATKEEVDVLPERRQREERSITLCQSIVEEQRLNMRIIDAELQFDGTQLTFYYITNHYIDFRSLIRVLFRTFGIRIWMWYDGKVPLKNIFNQNDNKKKIQNKKEKKNALKQ</sequence>
<keyword evidence="4" id="KW-1185">Reference proteome</keyword>
<comment type="caution">
    <text evidence="3">The sequence shown here is derived from an EMBL/GenBank/DDBJ whole genome shotgun (WGS) entry which is preliminary data.</text>
</comment>
<organism evidence="3 4">
    <name type="scientific">Tritrichomonas musculus</name>
    <dbReference type="NCBI Taxonomy" id="1915356"/>
    <lineage>
        <taxon>Eukaryota</taxon>
        <taxon>Metamonada</taxon>
        <taxon>Parabasalia</taxon>
        <taxon>Tritrichomonadida</taxon>
        <taxon>Tritrichomonadidae</taxon>
        <taxon>Tritrichomonas</taxon>
    </lineage>
</organism>
<protein>
    <submittedName>
        <fullName evidence="3">Polymerase suppressor</fullName>
    </submittedName>
</protein>
<evidence type="ECO:0000313" key="4">
    <source>
        <dbReference type="Proteomes" id="UP001470230"/>
    </source>
</evidence>
<feature type="compositionally biased region" description="Polar residues" evidence="1">
    <location>
        <begin position="34"/>
        <end position="44"/>
    </location>
</feature>
<accession>A0ABR2JU95</accession>
<dbReference type="Proteomes" id="UP001470230">
    <property type="component" value="Unassembled WGS sequence"/>
</dbReference>
<dbReference type="EMBL" id="JAPFFF010000009">
    <property type="protein sequence ID" value="KAK8882449.1"/>
    <property type="molecule type" value="Genomic_DNA"/>
</dbReference>
<dbReference type="PANTHER" id="PTHR43830">
    <property type="entry name" value="PROTEIN PSP1"/>
    <property type="match status" value="1"/>
</dbReference>
<dbReference type="InterPro" id="IPR007557">
    <property type="entry name" value="PSP1_C"/>
</dbReference>
<gene>
    <name evidence="3" type="ORF">M9Y10_045091</name>
</gene>
<dbReference type="PANTHER" id="PTHR43830:SF3">
    <property type="entry name" value="PROTEIN PSP1"/>
    <property type="match status" value="1"/>
</dbReference>
<dbReference type="InterPro" id="IPR047767">
    <property type="entry name" value="PSP1-like"/>
</dbReference>
<proteinExistence type="predicted"/>
<evidence type="ECO:0000259" key="2">
    <source>
        <dbReference type="PROSITE" id="PS51411"/>
    </source>
</evidence>
<evidence type="ECO:0000313" key="3">
    <source>
        <dbReference type="EMBL" id="KAK8882449.1"/>
    </source>
</evidence>
<feature type="compositionally biased region" description="Polar residues" evidence="1">
    <location>
        <begin position="56"/>
        <end position="67"/>
    </location>
</feature>
<dbReference type="PROSITE" id="PS51411">
    <property type="entry name" value="PSP1_C"/>
    <property type="match status" value="1"/>
</dbReference>
<feature type="region of interest" description="Disordered" evidence="1">
    <location>
        <begin position="26"/>
        <end position="67"/>
    </location>
</feature>
<reference evidence="3 4" key="1">
    <citation type="submission" date="2024-04" db="EMBL/GenBank/DDBJ databases">
        <title>Tritrichomonas musculus Genome.</title>
        <authorList>
            <person name="Alves-Ferreira E."/>
            <person name="Grigg M."/>
            <person name="Lorenzi H."/>
            <person name="Galac M."/>
        </authorList>
    </citation>
    <scope>NUCLEOTIDE SEQUENCE [LARGE SCALE GENOMIC DNA]</scope>
    <source>
        <strain evidence="3 4">EAF2021</strain>
    </source>
</reference>
<evidence type="ECO:0000256" key="1">
    <source>
        <dbReference type="SAM" id="MobiDB-lite"/>
    </source>
</evidence>
<dbReference type="NCBIfam" id="NF041131">
    <property type="entry name" value="RicT_YaaT_fam"/>
    <property type="match status" value="1"/>
</dbReference>